<dbReference type="EC" id="5.4.99.-" evidence="4"/>
<dbReference type="PROSITE" id="PS01074">
    <property type="entry name" value="TERPENE_SYNTHASES"/>
    <property type="match status" value="1"/>
</dbReference>
<dbReference type="Pfam" id="PF13243">
    <property type="entry name" value="SQHop_cyclase_C"/>
    <property type="match status" value="1"/>
</dbReference>
<dbReference type="SFLD" id="SFLDG01016">
    <property type="entry name" value="Prenyltransferase_Like_2"/>
    <property type="match status" value="1"/>
</dbReference>
<keyword evidence="3 4" id="KW-0413">Isomerase</keyword>
<dbReference type="InterPro" id="IPR008930">
    <property type="entry name" value="Terpenoid_cyclase/PrenylTrfase"/>
</dbReference>
<dbReference type="PANTHER" id="PTHR11764">
    <property type="entry name" value="TERPENE CYCLASE/MUTASE FAMILY MEMBER"/>
    <property type="match status" value="1"/>
</dbReference>
<feature type="domain" description="Squalene cyclase C-terminal" evidence="5">
    <location>
        <begin position="393"/>
        <end position="730"/>
    </location>
</feature>
<evidence type="ECO:0000313" key="7">
    <source>
        <dbReference type="EMBL" id="AOG74853.1"/>
    </source>
</evidence>
<dbReference type="InterPro" id="IPR032696">
    <property type="entry name" value="SQ_cyclase_C"/>
</dbReference>
<comment type="similarity">
    <text evidence="1 4">Belongs to the terpene cyclase/mutase family.</text>
</comment>
<dbReference type="InterPro" id="IPR002365">
    <property type="entry name" value="Terpene_synthase_CS"/>
</dbReference>
<accession>A0A1I9Q605</accession>
<dbReference type="InterPro" id="IPR032697">
    <property type="entry name" value="SQ_cyclase_N"/>
</dbReference>
<dbReference type="Gene3D" id="1.50.10.20">
    <property type="match status" value="2"/>
</dbReference>
<dbReference type="PANTHER" id="PTHR11764:SF20">
    <property type="entry name" value="LANOSTEROL SYNTHASE"/>
    <property type="match status" value="1"/>
</dbReference>
<name>A0A1I9Q605_9FLOR</name>
<dbReference type="GO" id="GO:0031559">
    <property type="term" value="F:oxidosqualene cyclase activity"/>
    <property type="evidence" value="ECO:0007669"/>
    <property type="project" value="UniProtKB-ARBA"/>
</dbReference>
<evidence type="ECO:0000259" key="6">
    <source>
        <dbReference type="Pfam" id="PF13249"/>
    </source>
</evidence>
<evidence type="ECO:0000256" key="3">
    <source>
        <dbReference type="ARBA" id="ARBA00023235"/>
    </source>
</evidence>
<reference evidence="7" key="1">
    <citation type="journal article" date="2016" name="PLoS ONE">
        <title>Cloning and Functional Characterization of Cycloartenol Synthase from the Red Seaweed Laurencia dendroidea.</title>
        <authorList>
            <person name="Calegario G."/>
            <person name="Pollier J."/>
            <person name="Arendt P."/>
            <person name="de Oliveira L.S."/>
            <person name="Thompson C."/>
            <person name="Soares A.R."/>
            <person name="Pereira R.C."/>
            <person name="Goossens A."/>
            <person name="Thompson F.L."/>
        </authorList>
    </citation>
    <scope>NUCLEOTIDE SEQUENCE</scope>
</reference>
<proteinExistence type="evidence at transcript level"/>
<dbReference type="SUPFAM" id="SSF48239">
    <property type="entry name" value="Terpenoid cyclases/Protein prenyltransferases"/>
    <property type="match status" value="2"/>
</dbReference>
<dbReference type="SMR" id="A0A1I9Q605"/>
<dbReference type="BRENDA" id="5.4.99.8">
    <property type="organism ID" value="16179"/>
</dbReference>
<dbReference type="EMBL" id="KX343073">
    <property type="protein sequence ID" value="AOG74853.1"/>
    <property type="molecule type" value="mRNA"/>
</dbReference>
<dbReference type="AlphaFoldDB" id="A0A1I9Q605"/>
<feature type="domain" description="Squalene cyclase N-terminal" evidence="6">
    <location>
        <begin position="85"/>
        <end position="338"/>
    </location>
</feature>
<dbReference type="Pfam" id="PF13249">
    <property type="entry name" value="SQHop_cyclase_N"/>
    <property type="match status" value="1"/>
</dbReference>
<dbReference type="NCBIfam" id="TIGR01787">
    <property type="entry name" value="squalene_cyclas"/>
    <property type="match status" value="1"/>
</dbReference>
<evidence type="ECO:0000259" key="5">
    <source>
        <dbReference type="Pfam" id="PF13243"/>
    </source>
</evidence>
<dbReference type="FunFam" id="1.50.10.20:FF:000002">
    <property type="entry name" value="Terpene cyclase/mutase family member"/>
    <property type="match status" value="1"/>
</dbReference>
<sequence>MVVWRLNVSQGRQWWTVDHAADSAVEAEFEQARDVYHEKRYQKKHSSDQLLRILAGHGLLRNGTEGQRPEVPDQLKDDPVSSSLHKAVAYYATLQTEDGHWSGDYGGPMFLMPGFVIATYVTRTPIDSHVKTEMIRYLRNHQNEDGGFGLHIEHHSTMFGTATNYISMRLLGVEADDPQSIKARQWILGNGGAKGCASWGKFWMCVLGVYDWDGIDPITPEFWLLPYALPVHPARFWCHCRAVYLPMSHLYGLRATGEITPLVEQIRSEIYTQPYEDINWGKLRGHCCPKDVYSIRPRLQRLVWDALTMYEKIWFPGKDWLRRQALKETLLLIKAEDESTNYIDIGPVNKTIDFICQWFDDPNSEAVAKHRDRLKDYLWLAEDGMKMQGYNGSQLWDTAFSAQAILSIDRPIIEPFVKTLSRAHDYVEITQVLEDVPNKERYYRHASYGAWPFSTRHHGWPIADCTGEGLAAALMLQAGTSSWVPKKTLITEERLQAAAQMILGYQNKDGGWATYELTRAPAWVEFLNPSEVFGDIMIDYSYVECSSSALKGLGEFRQAYPNSPLRPSIDTAIARGLTYIESIQRDDGSWYGSWGVCFLYAIWFAVDAYTSMGLTLESSPSMRRACQFVLGKQRDDGSWGESYISSETKVYTQSKNGLVVSTAWALLLLSLAKWPEREPLERAARFLTDSQDENGDWPQQTIAGVFNKNCMISYSQYRNIFPIWALAQYHSYRKACQQQ</sequence>
<keyword evidence="2" id="KW-0677">Repeat</keyword>
<protein>
    <recommendedName>
        <fullName evidence="4">Terpene cyclase/mutase family member</fullName>
        <ecNumber evidence="4">5.4.99.-</ecNumber>
    </recommendedName>
</protein>
<evidence type="ECO:0000256" key="1">
    <source>
        <dbReference type="ARBA" id="ARBA00009755"/>
    </source>
</evidence>
<dbReference type="GO" id="GO:0016104">
    <property type="term" value="P:triterpenoid biosynthetic process"/>
    <property type="evidence" value="ECO:0007669"/>
    <property type="project" value="InterPro"/>
</dbReference>
<dbReference type="CDD" id="cd02892">
    <property type="entry name" value="SQCY_1"/>
    <property type="match status" value="1"/>
</dbReference>
<dbReference type="InterPro" id="IPR018333">
    <property type="entry name" value="Squalene_cyclase"/>
</dbReference>
<evidence type="ECO:0000256" key="2">
    <source>
        <dbReference type="ARBA" id="ARBA00022737"/>
    </source>
</evidence>
<organism evidence="7">
    <name type="scientific">Laurencia dendroidea</name>
    <dbReference type="NCBI Taxonomy" id="700169"/>
    <lineage>
        <taxon>Eukaryota</taxon>
        <taxon>Rhodophyta</taxon>
        <taxon>Florideophyceae</taxon>
        <taxon>Rhodymeniophycidae</taxon>
        <taxon>Ceramiales</taxon>
        <taxon>Rhodomelaceae</taxon>
        <taxon>Laurencieae</taxon>
        <taxon>Laurencia</taxon>
    </lineage>
</organism>
<evidence type="ECO:0000256" key="4">
    <source>
        <dbReference type="RuleBase" id="RU362003"/>
    </source>
</evidence>
<dbReference type="GO" id="GO:0005811">
    <property type="term" value="C:lipid droplet"/>
    <property type="evidence" value="ECO:0007669"/>
    <property type="project" value="InterPro"/>
</dbReference>